<dbReference type="EMBL" id="JBHRTK010000004">
    <property type="protein sequence ID" value="MFC3205520.1"/>
    <property type="molecule type" value="Genomic_DNA"/>
</dbReference>
<organism evidence="2 3">
    <name type="scientific">Aquamicrobium soli</name>
    <dbReference type="NCBI Taxonomy" id="1811518"/>
    <lineage>
        <taxon>Bacteria</taxon>
        <taxon>Pseudomonadati</taxon>
        <taxon>Pseudomonadota</taxon>
        <taxon>Alphaproteobacteria</taxon>
        <taxon>Hyphomicrobiales</taxon>
        <taxon>Phyllobacteriaceae</taxon>
        <taxon>Aquamicrobium</taxon>
    </lineage>
</organism>
<name>A0ABV7K648_9HYPH</name>
<evidence type="ECO:0000256" key="1">
    <source>
        <dbReference type="SAM" id="SignalP"/>
    </source>
</evidence>
<keyword evidence="3" id="KW-1185">Reference proteome</keyword>
<feature type="signal peptide" evidence="1">
    <location>
        <begin position="1"/>
        <end position="23"/>
    </location>
</feature>
<keyword evidence="1" id="KW-0732">Signal</keyword>
<evidence type="ECO:0000313" key="3">
    <source>
        <dbReference type="Proteomes" id="UP001595583"/>
    </source>
</evidence>
<evidence type="ECO:0000313" key="2">
    <source>
        <dbReference type="EMBL" id="MFC3205520.1"/>
    </source>
</evidence>
<protein>
    <submittedName>
        <fullName evidence="2">Uncharacterized protein</fullName>
    </submittedName>
</protein>
<sequence>MNRMLLVLSLFAVGSQVASPAMAAEKLFAKATETDDQLKKLFDEAGDGCLHSRSPDVRVTVACASMRIYGFALNERNWCYGHRDEANAVMDWHRCDANSERFSLDRLVDVGR</sequence>
<dbReference type="RefSeq" id="WP_378219052.1">
    <property type="nucleotide sequence ID" value="NZ_JBHRTK010000004.1"/>
</dbReference>
<accession>A0ABV7K648</accession>
<reference evidence="3" key="1">
    <citation type="journal article" date="2019" name="Int. J. Syst. Evol. Microbiol.">
        <title>The Global Catalogue of Microorganisms (GCM) 10K type strain sequencing project: providing services to taxonomists for standard genome sequencing and annotation.</title>
        <authorList>
            <consortium name="The Broad Institute Genomics Platform"/>
            <consortium name="The Broad Institute Genome Sequencing Center for Infectious Disease"/>
            <person name="Wu L."/>
            <person name="Ma J."/>
        </authorList>
    </citation>
    <scope>NUCLEOTIDE SEQUENCE [LARGE SCALE GENOMIC DNA]</scope>
    <source>
        <strain evidence="3">KCTC 52165</strain>
    </source>
</reference>
<proteinExistence type="predicted"/>
<comment type="caution">
    <text evidence="2">The sequence shown here is derived from an EMBL/GenBank/DDBJ whole genome shotgun (WGS) entry which is preliminary data.</text>
</comment>
<dbReference type="Proteomes" id="UP001595583">
    <property type="component" value="Unassembled WGS sequence"/>
</dbReference>
<gene>
    <name evidence="2" type="ORF">ACFOHJ_04790</name>
</gene>
<feature type="chain" id="PRO_5046673335" evidence="1">
    <location>
        <begin position="24"/>
        <end position="112"/>
    </location>
</feature>